<proteinExistence type="predicted"/>
<feature type="transmembrane region" description="Helical" evidence="1">
    <location>
        <begin position="148"/>
        <end position="170"/>
    </location>
</feature>
<organism evidence="2 3">
    <name type="scientific">Erysipelothrix piscisicarius</name>
    <dbReference type="NCBI Taxonomy" id="2485784"/>
    <lineage>
        <taxon>Bacteria</taxon>
        <taxon>Bacillati</taxon>
        <taxon>Bacillota</taxon>
        <taxon>Erysipelotrichia</taxon>
        <taxon>Erysipelotrichales</taxon>
        <taxon>Erysipelotrichaceae</taxon>
        <taxon>Erysipelothrix</taxon>
    </lineage>
</organism>
<accession>A0A3Q8S764</accession>
<feature type="transmembrane region" description="Helical" evidence="1">
    <location>
        <begin position="118"/>
        <end position="141"/>
    </location>
</feature>
<keyword evidence="1" id="KW-0472">Membrane</keyword>
<dbReference type="EMBL" id="CP034234">
    <property type="protein sequence ID" value="AZK43885.1"/>
    <property type="molecule type" value="Genomic_DNA"/>
</dbReference>
<dbReference type="KEGG" id="eri:EEI45_03010"/>
<protein>
    <submittedName>
        <fullName evidence="2">Uncharacterized protein</fullName>
    </submittedName>
</protein>
<name>A0A3Q8S764_9FIRM</name>
<keyword evidence="1" id="KW-0812">Transmembrane</keyword>
<dbReference type="AlphaFoldDB" id="A0A3Q8S764"/>
<keyword evidence="1" id="KW-1133">Transmembrane helix</keyword>
<evidence type="ECO:0000313" key="2">
    <source>
        <dbReference type="EMBL" id="AZK43885.1"/>
    </source>
</evidence>
<feature type="transmembrane region" description="Helical" evidence="1">
    <location>
        <begin position="49"/>
        <end position="70"/>
    </location>
</feature>
<evidence type="ECO:0000256" key="1">
    <source>
        <dbReference type="SAM" id="Phobius"/>
    </source>
</evidence>
<dbReference type="Proteomes" id="UP000278804">
    <property type="component" value="Chromosome"/>
</dbReference>
<sequence>MNPNRKILSCVSKKQYILLFIFTILNIIEYALIYNSGARAIAVLLNHNFYWMSLNVVCLIIGFTIVYKISKTKIFLLARVNDRELSIRLQRTIFLIFCYGTLAHIIPVIFFVKFEFLTILFIYILSLLILYYSISLLLSFVIYFNNRYFLFVSLLSFLLTFGFHVVFMSVL</sequence>
<reference evidence="2 3" key="1">
    <citation type="journal article" date="2020" name="Int. J. Syst. Evol. Microbiol.">
        <title>Description of Erysipelothrix piscisicarius sp. nov., an emergent fish pathogen, and assessment of virulence using a tiger barb (Puntigrus tetrazona) infection model.</title>
        <authorList>
            <person name="Pomaranski E.K."/>
            <person name="Griffin M.J."/>
            <person name="Camus A.C."/>
            <person name="Armwood A.R."/>
            <person name="Shelley J."/>
            <person name="Waldbieser G.C."/>
            <person name="LaFrentz B.R."/>
            <person name="Garcia J.C."/>
            <person name="Yanong R."/>
            <person name="Soto E."/>
        </authorList>
    </citation>
    <scope>NUCLEOTIDE SEQUENCE [LARGE SCALE GENOMIC DNA]</scope>
    <source>
        <strain evidence="2 3">15TAL0474</strain>
    </source>
</reference>
<gene>
    <name evidence="2" type="ORF">EEI45_03010</name>
</gene>
<evidence type="ECO:0000313" key="3">
    <source>
        <dbReference type="Proteomes" id="UP000278804"/>
    </source>
</evidence>
<feature type="transmembrane region" description="Helical" evidence="1">
    <location>
        <begin position="16"/>
        <end position="37"/>
    </location>
</feature>
<feature type="transmembrane region" description="Helical" evidence="1">
    <location>
        <begin position="91"/>
        <end position="112"/>
    </location>
</feature>
<keyword evidence="3" id="KW-1185">Reference proteome</keyword>